<feature type="transmembrane region" description="Helical" evidence="7">
    <location>
        <begin position="416"/>
        <end position="436"/>
    </location>
</feature>
<reference evidence="10" key="3">
    <citation type="submission" date="2020-10" db="UniProtKB">
        <authorList>
            <consortium name="WormBaseParasite"/>
        </authorList>
    </citation>
    <scope>IDENTIFICATION</scope>
</reference>
<evidence type="ECO:0000256" key="1">
    <source>
        <dbReference type="ARBA" id="ARBA00004141"/>
    </source>
</evidence>
<dbReference type="OrthoDB" id="200954at2759"/>
<organism evidence="8">
    <name type="scientific">Echinococcus granulosus</name>
    <name type="common">Hydatid tapeworm</name>
    <dbReference type="NCBI Taxonomy" id="6210"/>
    <lineage>
        <taxon>Eukaryota</taxon>
        <taxon>Metazoa</taxon>
        <taxon>Spiralia</taxon>
        <taxon>Lophotrochozoa</taxon>
        <taxon>Platyhelminthes</taxon>
        <taxon>Cestoda</taxon>
        <taxon>Eucestoda</taxon>
        <taxon>Cyclophyllidea</taxon>
        <taxon>Taeniidae</taxon>
        <taxon>Echinococcus</taxon>
        <taxon>Echinococcus granulosus group</taxon>
    </lineage>
</organism>
<dbReference type="GO" id="GO:0005385">
    <property type="term" value="F:zinc ion transmembrane transporter activity"/>
    <property type="evidence" value="ECO:0007669"/>
    <property type="project" value="TreeGrafter"/>
</dbReference>
<dbReference type="EMBL" id="LK028577">
    <property type="protein sequence ID" value="CDS16761.1"/>
    <property type="molecule type" value="Genomic_DNA"/>
</dbReference>
<evidence type="ECO:0000256" key="7">
    <source>
        <dbReference type="SAM" id="Phobius"/>
    </source>
</evidence>
<gene>
    <name evidence="8" type="ORF">EgrG_000946600</name>
</gene>
<evidence type="ECO:0000256" key="5">
    <source>
        <dbReference type="ARBA" id="ARBA00023136"/>
    </source>
</evidence>
<evidence type="ECO:0000256" key="2">
    <source>
        <dbReference type="ARBA" id="ARBA00006939"/>
    </source>
</evidence>
<accession>A0A068WAT0</accession>
<evidence type="ECO:0000313" key="9">
    <source>
        <dbReference type="Proteomes" id="UP000492820"/>
    </source>
</evidence>
<dbReference type="AlphaFoldDB" id="A0A068WAT0"/>
<reference evidence="8 9" key="1">
    <citation type="journal article" date="2013" name="Nature">
        <title>The genomes of four tapeworm species reveal adaptations to parasitism.</title>
        <authorList>
            <person name="Tsai I.J."/>
            <person name="Zarowiecki M."/>
            <person name="Holroyd N."/>
            <person name="Garciarrubio A."/>
            <person name="Sanchez-Flores A."/>
            <person name="Brooks K.L."/>
            <person name="Tracey A."/>
            <person name="Bobes R.J."/>
            <person name="Fragoso G."/>
            <person name="Sciutto E."/>
            <person name="Aslett M."/>
            <person name="Beasley H."/>
            <person name="Bennett H.M."/>
            <person name="Cai J."/>
            <person name="Camicia F."/>
            <person name="Clark R."/>
            <person name="Cucher M."/>
            <person name="De Silva N."/>
            <person name="Day T.A."/>
            <person name="Deplazes P."/>
            <person name="Estrada K."/>
            <person name="Fernandez C."/>
            <person name="Holland P.W."/>
            <person name="Hou J."/>
            <person name="Hu S."/>
            <person name="Huckvale T."/>
            <person name="Hung S.S."/>
            <person name="Kamenetzky L."/>
            <person name="Keane J.A."/>
            <person name="Kiss F."/>
            <person name="Koziol U."/>
            <person name="Lambert O."/>
            <person name="Liu K."/>
            <person name="Luo X."/>
            <person name="Luo Y."/>
            <person name="Macchiaroli N."/>
            <person name="Nichol S."/>
            <person name="Paps J."/>
            <person name="Parkinson J."/>
            <person name="Pouchkina-Stantcheva N."/>
            <person name="Riddiford N."/>
            <person name="Rosenzvit M."/>
            <person name="Salinas G."/>
            <person name="Wasmuth J.D."/>
            <person name="Zamanian M."/>
            <person name="Zheng Y."/>
            <person name="Cai X."/>
            <person name="Soberon X."/>
            <person name="Olson P.D."/>
            <person name="Laclette J.P."/>
            <person name="Brehm K."/>
            <person name="Berriman M."/>
            <person name="Garciarrubio A."/>
            <person name="Bobes R.J."/>
            <person name="Fragoso G."/>
            <person name="Sanchez-Flores A."/>
            <person name="Estrada K."/>
            <person name="Cevallos M.A."/>
            <person name="Morett E."/>
            <person name="Gonzalez V."/>
            <person name="Portillo T."/>
            <person name="Ochoa-Leyva A."/>
            <person name="Jose M.V."/>
            <person name="Sciutto E."/>
            <person name="Landa A."/>
            <person name="Jimenez L."/>
            <person name="Valdes V."/>
            <person name="Carrero J.C."/>
            <person name="Larralde C."/>
            <person name="Morales-Montor J."/>
            <person name="Limon-Lason J."/>
            <person name="Soberon X."/>
            <person name="Laclette J.P."/>
        </authorList>
    </citation>
    <scope>NUCLEOTIDE SEQUENCE [LARGE SCALE GENOMIC DNA]</scope>
</reference>
<feature type="transmembrane region" description="Helical" evidence="7">
    <location>
        <begin position="165"/>
        <end position="186"/>
    </location>
</feature>
<dbReference type="GO" id="GO:0005886">
    <property type="term" value="C:plasma membrane"/>
    <property type="evidence" value="ECO:0007669"/>
    <property type="project" value="TreeGrafter"/>
</dbReference>
<keyword evidence="5 7" id="KW-0472">Membrane</keyword>
<dbReference type="PANTHER" id="PTHR12191">
    <property type="entry name" value="SOLUTE CARRIER FAMILY 39"/>
    <property type="match status" value="1"/>
</dbReference>
<proteinExistence type="inferred from homology"/>
<comment type="similarity">
    <text evidence="2">Belongs to the ZIP transporter (TC 2.A.5) family.</text>
</comment>
<keyword evidence="4 7" id="KW-1133">Transmembrane helix</keyword>
<feature type="transmembrane region" description="Helical" evidence="7">
    <location>
        <begin position="514"/>
        <end position="532"/>
    </location>
</feature>
<dbReference type="InterPro" id="IPR050799">
    <property type="entry name" value="ZIP_Transporter"/>
</dbReference>
<feature type="transmembrane region" description="Helical" evidence="7">
    <location>
        <begin position="442"/>
        <end position="460"/>
    </location>
</feature>
<reference evidence="8" key="2">
    <citation type="submission" date="2014-06" db="EMBL/GenBank/DDBJ databases">
        <authorList>
            <person name="Aslett M."/>
        </authorList>
    </citation>
    <scope>NUCLEOTIDE SEQUENCE</scope>
</reference>
<feature type="compositionally biased region" description="Basic and acidic residues" evidence="6">
    <location>
        <begin position="281"/>
        <end position="290"/>
    </location>
</feature>
<feature type="transmembrane region" description="Helical" evidence="7">
    <location>
        <begin position="481"/>
        <end position="508"/>
    </location>
</feature>
<feature type="compositionally biased region" description="Polar residues" evidence="6">
    <location>
        <begin position="291"/>
        <end position="305"/>
    </location>
</feature>
<feature type="transmembrane region" description="Helical" evidence="7">
    <location>
        <begin position="12"/>
        <end position="37"/>
    </location>
</feature>
<evidence type="ECO:0000256" key="4">
    <source>
        <dbReference type="ARBA" id="ARBA00022989"/>
    </source>
</evidence>
<dbReference type="Pfam" id="PF02535">
    <property type="entry name" value="Zip"/>
    <property type="match status" value="1"/>
</dbReference>
<dbReference type="WBParaSite" id="EgrG_000946600">
    <property type="protein sequence ID" value="EgrG_000946600"/>
    <property type="gene ID" value="EgrG_000946600"/>
</dbReference>
<keyword evidence="3 7" id="KW-0812">Transmembrane</keyword>
<name>A0A068WAT0_ECHGR</name>
<dbReference type="GO" id="GO:0140410">
    <property type="term" value="F:monoatomic cation:bicarbonate symporter activity"/>
    <property type="evidence" value="ECO:0007669"/>
    <property type="project" value="TreeGrafter"/>
</dbReference>
<feature type="transmembrane region" description="Helical" evidence="7">
    <location>
        <begin position="238"/>
        <end position="262"/>
    </location>
</feature>
<evidence type="ECO:0000256" key="3">
    <source>
        <dbReference type="ARBA" id="ARBA00022692"/>
    </source>
</evidence>
<comment type="subcellular location">
    <subcellularLocation>
        <location evidence="1">Membrane</location>
        <topology evidence="1">Multi-pass membrane protein</topology>
    </subcellularLocation>
</comment>
<dbReference type="GO" id="GO:0030003">
    <property type="term" value="P:intracellular monoatomic cation homeostasis"/>
    <property type="evidence" value="ECO:0007669"/>
    <property type="project" value="TreeGrafter"/>
</dbReference>
<protein>
    <submittedName>
        <fullName evidence="8 10">Zinc transporter zip8</fullName>
    </submittedName>
</protein>
<evidence type="ECO:0000313" key="8">
    <source>
        <dbReference type="EMBL" id="CDS16761.1"/>
    </source>
</evidence>
<feature type="transmembrane region" description="Helical" evidence="7">
    <location>
        <begin position="198"/>
        <end position="218"/>
    </location>
</feature>
<dbReference type="Proteomes" id="UP000492820">
    <property type="component" value="Unassembled WGS sequence"/>
</dbReference>
<sequence>MSSSTHSSLETGGWCGLSSCTSVTVLMASTLAFLTAVGSPTSLFRHWTVVIVILSLLSTDNPGFFVANAEPTFVLHGLSAPPAGLVPDPNSPNASAIAPITVKMLGNVSFDSNPLVTVLLKNFQNVEETKALLTIFSSNDSAFNNFVIEISNPPHLARRSLVETIIYSFLAVTVTNLCALTGFFCIPIKRSRHFPTLLNFMMALAVGALFCTAVLVLIPESLRMAEMPLEFGGQGRTYLYKFSCVPIGALFFFIVEYVLLILPRLLKWSVASDNDKSLDGTEIGDTKNWDENSNAPKSDFPQPQISGESAEVLRDDDLGSIDSVYMSQKSVIASRRRCNFHFSREKFSKIAPVAWMILFGDAFHNFMDGMTIGVGFTESPTIGIALTLSIIFEELPTELGDFAILVSSGFSIKSAVCANFLSACTTYLGVILGLLIGEVSTGALYVFAITAGFFLYISLADMTPNIREALEELENKNRNSFYLFLVQLGGLIAGFGCVVGITLVTYSVRPLPISSLYLTVQFSPLLMIHHLLEEIYFTAGRIFWNRFVLF</sequence>
<evidence type="ECO:0000256" key="6">
    <source>
        <dbReference type="SAM" id="MobiDB-lite"/>
    </source>
</evidence>
<dbReference type="InterPro" id="IPR003689">
    <property type="entry name" value="ZIP"/>
</dbReference>
<evidence type="ECO:0000313" key="10">
    <source>
        <dbReference type="WBParaSite" id="EgrG_000946600"/>
    </source>
</evidence>
<dbReference type="PANTHER" id="PTHR12191:SF37">
    <property type="entry name" value="ZINC TRANSPORTER FOI"/>
    <property type="match status" value="1"/>
</dbReference>
<feature type="region of interest" description="Disordered" evidence="6">
    <location>
        <begin position="281"/>
        <end position="305"/>
    </location>
</feature>
<dbReference type="GO" id="GO:0071578">
    <property type="term" value="P:zinc ion import across plasma membrane"/>
    <property type="evidence" value="ECO:0007669"/>
    <property type="project" value="TreeGrafter"/>
</dbReference>